<evidence type="ECO:0000313" key="3">
    <source>
        <dbReference type="Proteomes" id="UP001058461"/>
    </source>
</evidence>
<name>A0ABY5HKG2_9GAMM</name>
<feature type="transmembrane region" description="Helical" evidence="1">
    <location>
        <begin position="72"/>
        <end position="93"/>
    </location>
</feature>
<keyword evidence="1" id="KW-1133">Transmembrane helix</keyword>
<keyword evidence="1" id="KW-0472">Membrane</keyword>
<accession>A0ABY5HKG2</accession>
<sequence>MITTKAFRRRMAFHLFAALALVVISLGAGVAGHMYFENMPPVTALVASITLTSGLGLSIIPQTTSGQLFVSLYGIFSGYVYIATSTIVIAPMLHRLLHRFHLDE</sequence>
<dbReference type="Proteomes" id="UP001058461">
    <property type="component" value="Chromosome"/>
</dbReference>
<keyword evidence="3" id="KW-1185">Reference proteome</keyword>
<dbReference type="EMBL" id="CP073347">
    <property type="protein sequence ID" value="UTW12788.1"/>
    <property type="molecule type" value="Genomic_DNA"/>
</dbReference>
<feature type="transmembrane region" description="Helical" evidence="1">
    <location>
        <begin position="42"/>
        <end position="60"/>
    </location>
</feature>
<evidence type="ECO:0000256" key="1">
    <source>
        <dbReference type="SAM" id="Phobius"/>
    </source>
</evidence>
<gene>
    <name evidence="2" type="ORF">KDW95_03675</name>
</gene>
<dbReference type="Gene3D" id="1.10.287.70">
    <property type="match status" value="1"/>
</dbReference>
<dbReference type="RefSeq" id="WP_255854918.1">
    <property type="nucleotide sequence ID" value="NZ_CP073347.1"/>
</dbReference>
<feature type="transmembrane region" description="Helical" evidence="1">
    <location>
        <begin position="12"/>
        <end position="36"/>
    </location>
</feature>
<reference evidence="2" key="1">
    <citation type="submission" date="2021-04" db="EMBL/GenBank/DDBJ databases">
        <title>Oceanospirillales bacteria with DddD are important DMSP degraders in coastal seawater.</title>
        <authorList>
            <person name="Liu J."/>
        </authorList>
    </citation>
    <scope>NUCLEOTIDE SEQUENCE</scope>
    <source>
        <strain evidence="2">D13-1</strain>
    </source>
</reference>
<evidence type="ECO:0000313" key="2">
    <source>
        <dbReference type="EMBL" id="UTW12788.1"/>
    </source>
</evidence>
<keyword evidence="1" id="KW-0812">Transmembrane</keyword>
<proteinExistence type="predicted"/>
<protein>
    <submittedName>
        <fullName evidence="2">Uncharacterized protein</fullName>
    </submittedName>
</protein>
<organism evidence="2 3">
    <name type="scientific">Marinobacterium rhizophilum</name>
    <dbReference type="NCBI Taxonomy" id="420402"/>
    <lineage>
        <taxon>Bacteria</taxon>
        <taxon>Pseudomonadati</taxon>
        <taxon>Pseudomonadota</taxon>
        <taxon>Gammaproteobacteria</taxon>
        <taxon>Oceanospirillales</taxon>
        <taxon>Oceanospirillaceae</taxon>
        <taxon>Marinobacterium</taxon>
    </lineage>
</organism>